<evidence type="ECO:0000313" key="3">
    <source>
        <dbReference type="Proteomes" id="UP000244962"/>
    </source>
</evidence>
<proteinExistence type="predicted"/>
<dbReference type="RefSeq" id="WP_108963212.1">
    <property type="nucleotide sequence ID" value="NZ_QEFB01000013.1"/>
</dbReference>
<dbReference type="AlphaFoldDB" id="A0A2U1TB81"/>
<dbReference type="Pfam" id="PF11139">
    <property type="entry name" value="SfLAP"/>
    <property type="match status" value="1"/>
</dbReference>
<evidence type="ECO:0000313" key="2">
    <source>
        <dbReference type="EMBL" id="PWC06152.1"/>
    </source>
</evidence>
<dbReference type="Proteomes" id="UP000244962">
    <property type="component" value="Unassembled WGS sequence"/>
</dbReference>
<feature type="transmembrane region" description="Helical" evidence="1">
    <location>
        <begin position="41"/>
        <end position="65"/>
    </location>
</feature>
<dbReference type="EMBL" id="QEFB01000013">
    <property type="protein sequence ID" value="PWC06152.1"/>
    <property type="molecule type" value="Genomic_DNA"/>
</dbReference>
<feature type="transmembrane region" description="Helical" evidence="1">
    <location>
        <begin position="6"/>
        <end position="29"/>
    </location>
</feature>
<keyword evidence="1" id="KW-0472">Membrane</keyword>
<reference evidence="3" key="1">
    <citation type="submission" date="2018-04" db="EMBL/GenBank/DDBJ databases">
        <authorList>
            <person name="Liu S."/>
            <person name="Wang Z."/>
            <person name="Li J."/>
        </authorList>
    </citation>
    <scope>NUCLEOTIDE SEQUENCE [LARGE SCALE GENOMIC DNA]</scope>
    <source>
        <strain evidence="3">622</strain>
    </source>
</reference>
<feature type="transmembrane region" description="Helical" evidence="1">
    <location>
        <begin position="171"/>
        <end position="192"/>
    </location>
</feature>
<keyword evidence="1" id="KW-0812">Transmembrane</keyword>
<dbReference type="InterPro" id="IPR021315">
    <property type="entry name" value="Gap/Sap"/>
</dbReference>
<comment type="caution">
    <text evidence="2">The sequence shown here is derived from an EMBL/GenBank/DDBJ whole genome shotgun (WGS) entry which is preliminary data.</text>
</comment>
<keyword evidence="3" id="KW-1185">Reference proteome</keyword>
<organism evidence="2 3">
    <name type="scientific">Mycetocola zhujimingii</name>
    <dbReference type="NCBI Taxonomy" id="2079792"/>
    <lineage>
        <taxon>Bacteria</taxon>
        <taxon>Bacillati</taxon>
        <taxon>Actinomycetota</taxon>
        <taxon>Actinomycetes</taxon>
        <taxon>Micrococcales</taxon>
        <taxon>Microbacteriaceae</taxon>
        <taxon>Mycetocola</taxon>
    </lineage>
</organism>
<feature type="transmembrane region" description="Helical" evidence="1">
    <location>
        <begin position="128"/>
        <end position="151"/>
    </location>
</feature>
<keyword evidence="1" id="KW-1133">Transmembrane helix</keyword>
<protein>
    <recommendedName>
        <fullName evidence="4">GAP family protein</fullName>
    </recommendedName>
</protein>
<feature type="transmembrane region" description="Helical" evidence="1">
    <location>
        <begin position="77"/>
        <end position="96"/>
    </location>
</feature>
<gene>
    <name evidence="2" type="ORF">DF223_11030</name>
</gene>
<sequence>MTTTLAVSLLVLALVDSTSFGTLLIPIWLMLVPGRLSATRVLVFLLTVAGFYFVVGLLLSAGLGVVLSDAAWLQNPVVSRIQVVAGIGLVVWSFFLGKKKLAEDGTPVQGRLMRWRDRAMNDDGGRGAITSLIALALGAAVIEAASMLPYLAAIGLLSSSGLGGAERALTLAVYCLVMIAPALVLLAGRLGARRIIEPLLRRIAQWMEKAGGETTAWIVGILGFLIARDAFTRSPEILAFLDNL</sequence>
<evidence type="ECO:0000256" key="1">
    <source>
        <dbReference type="SAM" id="Phobius"/>
    </source>
</evidence>
<accession>A0A2U1TB81</accession>
<name>A0A2U1TB81_9MICO</name>
<evidence type="ECO:0008006" key="4">
    <source>
        <dbReference type="Google" id="ProtNLM"/>
    </source>
</evidence>